<protein>
    <submittedName>
        <fullName evidence="2">Putative dithiol-disulfide isomerase</fullName>
    </submittedName>
</protein>
<name>Q1YL89_AURMS</name>
<dbReference type="CDD" id="cd03025">
    <property type="entry name" value="DsbA_FrnE_like"/>
    <property type="match status" value="1"/>
</dbReference>
<dbReference type="Proteomes" id="UP000000321">
    <property type="component" value="Unassembled WGS sequence"/>
</dbReference>
<dbReference type="InterPro" id="IPR001853">
    <property type="entry name" value="DSBA-like_thioredoxin_dom"/>
</dbReference>
<dbReference type="GO" id="GO:0016853">
    <property type="term" value="F:isomerase activity"/>
    <property type="evidence" value="ECO:0007669"/>
    <property type="project" value="UniProtKB-KW"/>
</dbReference>
<dbReference type="GO" id="GO:0016491">
    <property type="term" value="F:oxidoreductase activity"/>
    <property type="evidence" value="ECO:0007669"/>
    <property type="project" value="InterPro"/>
</dbReference>
<reference evidence="2 3" key="1">
    <citation type="journal article" date="2008" name="Appl. Environ. Microbiol.">
        <title>Genomic insights into Mn(II) oxidation by the marine alphaproteobacterium Aurantimonas sp. strain SI85-9A1.</title>
        <authorList>
            <person name="Dick G.J."/>
            <person name="Podell S."/>
            <person name="Johnson H.A."/>
            <person name="Rivera-Espinoza Y."/>
            <person name="Bernier-Latmani R."/>
            <person name="McCarthy J.K."/>
            <person name="Torpey J.W."/>
            <person name="Clement B.G."/>
            <person name="Gaasterland T."/>
            <person name="Tebo B.M."/>
        </authorList>
    </citation>
    <scope>NUCLEOTIDE SEQUENCE [LARGE SCALE GENOMIC DNA]</scope>
    <source>
        <strain evidence="2 3">SI85-9A1</strain>
    </source>
</reference>
<dbReference type="InterPro" id="IPR036249">
    <property type="entry name" value="Thioredoxin-like_sf"/>
</dbReference>
<dbReference type="Gene3D" id="3.40.30.10">
    <property type="entry name" value="Glutaredoxin"/>
    <property type="match status" value="1"/>
</dbReference>
<accession>Q1YL89</accession>
<evidence type="ECO:0000313" key="2">
    <source>
        <dbReference type="EMBL" id="EAS51842.1"/>
    </source>
</evidence>
<dbReference type="AlphaFoldDB" id="Q1YL89"/>
<organism evidence="2 3">
    <name type="scientific">Aurantimonas manganoxydans (strain ATCC BAA-1229 / DSM 21871 / SI85-9A1)</name>
    <dbReference type="NCBI Taxonomy" id="287752"/>
    <lineage>
        <taxon>Bacteria</taxon>
        <taxon>Pseudomonadati</taxon>
        <taxon>Pseudomonadota</taxon>
        <taxon>Alphaproteobacteria</taxon>
        <taxon>Hyphomicrobiales</taxon>
        <taxon>Aurantimonadaceae</taxon>
        <taxon>Aurantimonas</taxon>
    </lineage>
</organism>
<dbReference type="PANTHER" id="PTHR13887:SF54">
    <property type="entry name" value="DSBA FAMILY PROTEIN"/>
    <property type="match status" value="1"/>
</dbReference>
<feature type="domain" description="DSBA-like thioredoxin" evidence="1">
    <location>
        <begin position="41"/>
        <end position="140"/>
    </location>
</feature>
<dbReference type="Gene3D" id="1.10.472.60">
    <property type="entry name" value="putative protein disulfide isomerase domain"/>
    <property type="match status" value="1"/>
</dbReference>
<evidence type="ECO:0000313" key="3">
    <source>
        <dbReference type="Proteomes" id="UP000000321"/>
    </source>
</evidence>
<proteinExistence type="predicted"/>
<keyword evidence="3" id="KW-1185">Reference proteome</keyword>
<comment type="caution">
    <text evidence="2">The sequence shown here is derived from an EMBL/GenBank/DDBJ whole genome shotgun (WGS) entry which is preliminary data.</text>
</comment>
<sequence length="175" mass="19517">MMGGLRPGTEEPMTAQSKAEIRNHWQHVHERSGQAFDFDFFERDGFVYDTDPAARAVVAVRAENPELELPFLERVQRAFYAENRDVTQAETLADLAEEMGLEREPFLMRLQSDAVRDATRLDYATSRNAGVQGFPTLVVGPNAEGTYTMLTHGYRGADELMPLVAKVLEAHGAAT</sequence>
<dbReference type="Pfam" id="PF01323">
    <property type="entry name" value="DSBA"/>
    <property type="match status" value="1"/>
</dbReference>
<dbReference type="PANTHER" id="PTHR13887">
    <property type="entry name" value="GLUTATHIONE S-TRANSFERASE KAPPA"/>
    <property type="match status" value="1"/>
</dbReference>
<keyword evidence="2" id="KW-0413">Isomerase</keyword>
<dbReference type="BioCyc" id="AURANTIMONAS:SI859A1_02658-MONOMER"/>
<dbReference type="HOGENOM" id="CLU_097497_2_1_5"/>
<gene>
    <name evidence="2" type="ORF">SI859A1_02658</name>
</gene>
<dbReference type="SUPFAM" id="SSF52833">
    <property type="entry name" value="Thioredoxin-like"/>
    <property type="match status" value="1"/>
</dbReference>
<dbReference type="EMBL" id="AAPJ01000001">
    <property type="protein sequence ID" value="EAS51842.1"/>
    <property type="molecule type" value="Genomic_DNA"/>
</dbReference>
<evidence type="ECO:0000259" key="1">
    <source>
        <dbReference type="Pfam" id="PF01323"/>
    </source>
</evidence>